<evidence type="ECO:0000313" key="4">
    <source>
        <dbReference type="Proteomes" id="UP000614200"/>
    </source>
</evidence>
<accession>A0ABR9ZT66</accession>
<sequence>MSLFNTLNTLAKSLGDVTSDALEGNNVGSKLSKERAERADILAEIGGFYYEQYQEGAQFDGVILDFMKRADVHTANIQNLESQLSGLNNRNQRQGVKCNSCGSINSEGNKFCRECGGNLILEPAPMKNCPSCGVVVANESAFCGECGTKIE</sequence>
<name>A0ABR9ZT66_9FIRM</name>
<dbReference type="RefSeq" id="WP_194701571.1">
    <property type="nucleotide sequence ID" value="NZ_JADKNH010000005.1"/>
</dbReference>
<evidence type="ECO:0000313" key="3">
    <source>
        <dbReference type="EMBL" id="MBF4693333.1"/>
    </source>
</evidence>
<dbReference type="EMBL" id="JADKNH010000005">
    <property type="protein sequence ID" value="MBF4693333.1"/>
    <property type="molecule type" value="Genomic_DNA"/>
</dbReference>
<dbReference type="Proteomes" id="UP000614200">
    <property type="component" value="Unassembled WGS sequence"/>
</dbReference>
<keyword evidence="1" id="KW-0175">Coiled coil</keyword>
<feature type="coiled-coil region" evidence="1">
    <location>
        <begin position="70"/>
        <end position="97"/>
    </location>
</feature>
<evidence type="ECO:0000256" key="1">
    <source>
        <dbReference type="SAM" id="Coils"/>
    </source>
</evidence>
<gene>
    <name evidence="3" type="ORF">ISU02_09390</name>
</gene>
<evidence type="ECO:0000259" key="2">
    <source>
        <dbReference type="Pfam" id="PF12773"/>
    </source>
</evidence>
<proteinExistence type="predicted"/>
<organism evidence="3 4">
    <name type="scientific">Fusibacter ferrireducens</name>
    <dbReference type="NCBI Taxonomy" id="2785058"/>
    <lineage>
        <taxon>Bacteria</taxon>
        <taxon>Bacillati</taxon>
        <taxon>Bacillota</taxon>
        <taxon>Clostridia</taxon>
        <taxon>Eubacteriales</taxon>
        <taxon>Eubacteriales Family XII. Incertae Sedis</taxon>
        <taxon>Fusibacter</taxon>
    </lineage>
</organism>
<comment type="caution">
    <text evidence="3">The sequence shown here is derived from an EMBL/GenBank/DDBJ whole genome shotgun (WGS) entry which is preliminary data.</text>
</comment>
<reference evidence="3 4" key="1">
    <citation type="submission" date="2020-11" db="EMBL/GenBank/DDBJ databases">
        <title>Fusibacter basophilias sp. nov.</title>
        <authorList>
            <person name="Qiu D."/>
        </authorList>
    </citation>
    <scope>NUCLEOTIDE SEQUENCE [LARGE SCALE GENOMIC DNA]</scope>
    <source>
        <strain evidence="3 4">Q10-2</strain>
    </source>
</reference>
<dbReference type="Pfam" id="PF12773">
    <property type="entry name" value="DZR"/>
    <property type="match status" value="1"/>
</dbReference>
<feature type="domain" description="DZANK-type" evidence="2">
    <location>
        <begin position="98"/>
        <end position="147"/>
    </location>
</feature>
<dbReference type="InterPro" id="IPR025874">
    <property type="entry name" value="DZR"/>
</dbReference>
<keyword evidence="4" id="KW-1185">Reference proteome</keyword>
<protein>
    <submittedName>
        <fullName evidence="3">Zinc ribbon domain-containing protein</fullName>
    </submittedName>
</protein>